<reference evidence="2 3" key="1">
    <citation type="submission" date="2019-02" db="EMBL/GenBank/DDBJ databases">
        <title>Deep-cultivation of Planctomycetes and their phenomic and genomic characterization uncovers novel biology.</title>
        <authorList>
            <person name="Wiegand S."/>
            <person name="Jogler M."/>
            <person name="Boedeker C."/>
            <person name="Pinto D."/>
            <person name="Vollmers J."/>
            <person name="Rivas-Marin E."/>
            <person name="Kohn T."/>
            <person name="Peeters S.H."/>
            <person name="Heuer A."/>
            <person name="Rast P."/>
            <person name="Oberbeckmann S."/>
            <person name="Bunk B."/>
            <person name="Jeske O."/>
            <person name="Meyerdierks A."/>
            <person name="Storesund J.E."/>
            <person name="Kallscheuer N."/>
            <person name="Luecker S."/>
            <person name="Lage O.M."/>
            <person name="Pohl T."/>
            <person name="Merkel B.J."/>
            <person name="Hornburger P."/>
            <person name="Mueller R.-W."/>
            <person name="Bruemmer F."/>
            <person name="Labrenz M."/>
            <person name="Spormann A.M."/>
            <person name="Op den Camp H."/>
            <person name="Overmann J."/>
            <person name="Amann R."/>
            <person name="Jetten M.S.M."/>
            <person name="Mascher T."/>
            <person name="Medema M.H."/>
            <person name="Devos D.P."/>
            <person name="Kaster A.-K."/>
            <person name="Ovreas L."/>
            <person name="Rohde M."/>
            <person name="Galperin M.Y."/>
            <person name="Jogler C."/>
        </authorList>
    </citation>
    <scope>NUCLEOTIDE SEQUENCE [LARGE SCALE GENOMIC DNA]</scope>
    <source>
        <strain evidence="2 3">V6</strain>
    </source>
</reference>
<feature type="transmembrane region" description="Helical" evidence="1">
    <location>
        <begin position="92"/>
        <end position="115"/>
    </location>
</feature>
<keyword evidence="1" id="KW-0812">Transmembrane</keyword>
<accession>A0A517WJ09</accession>
<evidence type="ECO:0000256" key="1">
    <source>
        <dbReference type="SAM" id="Phobius"/>
    </source>
</evidence>
<sequence>MSQISPRISRPRLVPFKTEGQLLFEWWIILTGVPLLFELLVLWATGKTELFFHLCNQALPGFLFFWPVSIPLLLWLYFGWSSCLERDEMCSLHLLWLVPFFVLPLTMLVWGALFYNPDYYSGNYDQSHLTFLHFTYHSMFLNAILAIAFNYGRNSFVVPFCLLALLLNFFCAFIAGSAVSGEWL</sequence>
<name>A0A517WJ09_9PLAN</name>
<evidence type="ECO:0000313" key="2">
    <source>
        <dbReference type="EMBL" id="QDU05241.1"/>
    </source>
</evidence>
<dbReference type="RefSeq" id="WP_145043368.1">
    <property type="nucleotide sequence ID" value="NZ_CP036347.1"/>
</dbReference>
<feature type="transmembrane region" description="Helical" evidence="1">
    <location>
        <begin position="21"/>
        <end position="43"/>
    </location>
</feature>
<feature type="transmembrane region" description="Helical" evidence="1">
    <location>
        <begin position="63"/>
        <end position="80"/>
    </location>
</feature>
<dbReference type="AlphaFoldDB" id="A0A517WJ09"/>
<dbReference type="Proteomes" id="UP000320722">
    <property type="component" value="Chromosome"/>
</dbReference>
<keyword evidence="1" id="KW-0472">Membrane</keyword>
<feature type="transmembrane region" description="Helical" evidence="1">
    <location>
        <begin position="127"/>
        <end position="149"/>
    </location>
</feature>
<organism evidence="2 3">
    <name type="scientific">Gimesia chilikensis</name>
    <dbReference type="NCBI Taxonomy" id="2605989"/>
    <lineage>
        <taxon>Bacteria</taxon>
        <taxon>Pseudomonadati</taxon>
        <taxon>Planctomycetota</taxon>
        <taxon>Planctomycetia</taxon>
        <taxon>Planctomycetales</taxon>
        <taxon>Planctomycetaceae</taxon>
        <taxon>Gimesia</taxon>
    </lineage>
</organism>
<feature type="transmembrane region" description="Helical" evidence="1">
    <location>
        <begin position="156"/>
        <end position="179"/>
    </location>
</feature>
<keyword evidence="1" id="KW-1133">Transmembrane helix</keyword>
<evidence type="ECO:0000313" key="3">
    <source>
        <dbReference type="Proteomes" id="UP000320722"/>
    </source>
</evidence>
<gene>
    <name evidence="2" type="ORF">V6x_49770</name>
</gene>
<protein>
    <submittedName>
        <fullName evidence="2">Uncharacterized protein</fullName>
    </submittedName>
</protein>
<proteinExistence type="predicted"/>
<dbReference type="EMBL" id="CP036347">
    <property type="protein sequence ID" value="QDU05241.1"/>
    <property type="molecule type" value="Genomic_DNA"/>
</dbReference>